<dbReference type="InterPro" id="IPR052972">
    <property type="entry name" value="Sacsin_chaperone_reg"/>
</dbReference>
<dbReference type="SUPFAM" id="SSF57850">
    <property type="entry name" value="RING/U-box"/>
    <property type="match status" value="1"/>
</dbReference>
<protein>
    <recommendedName>
        <fullName evidence="3">RING-type domain-containing protein</fullName>
    </recommendedName>
</protein>
<dbReference type="PROSITE" id="PS50089">
    <property type="entry name" value="ZF_RING_2"/>
    <property type="match status" value="1"/>
</dbReference>
<reference evidence="4 5" key="1">
    <citation type="journal article" date="2014" name="Nat. Commun.">
        <title>Klebsormidium flaccidum genome reveals primary factors for plant terrestrial adaptation.</title>
        <authorList>
            <person name="Hori K."/>
            <person name="Maruyama F."/>
            <person name="Fujisawa T."/>
            <person name="Togashi T."/>
            <person name="Yamamoto N."/>
            <person name="Seo M."/>
            <person name="Sato S."/>
            <person name="Yamada T."/>
            <person name="Mori H."/>
            <person name="Tajima N."/>
            <person name="Moriyama T."/>
            <person name="Ikeuchi M."/>
            <person name="Watanabe M."/>
            <person name="Wada H."/>
            <person name="Kobayashi K."/>
            <person name="Saito M."/>
            <person name="Masuda T."/>
            <person name="Sasaki-Sekimoto Y."/>
            <person name="Mashiguchi K."/>
            <person name="Awai K."/>
            <person name="Shimojima M."/>
            <person name="Masuda S."/>
            <person name="Iwai M."/>
            <person name="Nobusawa T."/>
            <person name="Narise T."/>
            <person name="Kondo S."/>
            <person name="Saito H."/>
            <person name="Sato R."/>
            <person name="Murakawa M."/>
            <person name="Ihara Y."/>
            <person name="Oshima-Yamada Y."/>
            <person name="Ohtaka K."/>
            <person name="Satoh M."/>
            <person name="Sonobe K."/>
            <person name="Ishii M."/>
            <person name="Ohtani R."/>
            <person name="Kanamori-Sato M."/>
            <person name="Honoki R."/>
            <person name="Miyazaki D."/>
            <person name="Mochizuki H."/>
            <person name="Umetsu J."/>
            <person name="Higashi K."/>
            <person name="Shibata D."/>
            <person name="Kamiya Y."/>
            <person name="Sato N."/>
            <person name="Nakamura Y."/>
            <person name="Tabata S."/>
            <person name="Ida S."/>
            <person name="Kurokawa K."/>
            <person name="Ohta H."/>
        </authorList>
    </citation>
    <scope>NUCLEOTIDE SEQUENCE [LARGE SCALE GENOMIC DNA]</scope>
    <source>
        <strain evidence="4 5">NIES-2285</strain>
    </source>
</reference>
<accession>A0A1Y1HXG8</accession>
<dbReference type="InterPro" id="IPR001841">
    <property type="entry name" value="Znf_RING"/>
</dbReference>
<dbReference type="PANTHER" id="PTHR15600">
    <property type="entry name" value="SACSIN"/>
    <property type="match status" value="1"/>
</dbReference>
<keyword evidence="1" id="KW-0862">Zinc</keyword>
<evidence type="ECO:0000256" key="2">
    <source>
        <dbReference type="SAM" id="MobiDB-lite"/>
    </source>
</evidence>
<dbReference type="InterPro" id="IPR013083">
    <property type="entry name" value="Znf_RING/FYVE/PHD"/>
</dbReference>
<keyword evidence="1" id="KW-0863">Zinc-finger</keyword>
<evidence type="ECO:0000259" key="3">
    <source>
        <dbReference type="PROSITE" id="PS50089"/>
    </source>
</evidence>
<organism evidence="4 5">
    <name type="scientific">Klebsormidium nitens</name>
    <name type="common">Green alga</name>
    <name type="synonym">Ulothrix nitens</name>
    <dbReference type="NCBI Taxonomy" id="105231"/>
    <lineage>
        <taxon>Eukaryota</taxon>
        <taxon>Viridiplantae</taxon>
        <taxon>Streptophyta</taxon>
        <taxon>Klebsormidiophyceae</taxon>
        <taxon>Klebsormidiales</taxon>
        <taxon>Klebsormidiaceae</taxon>
        <taxon>Klebsormidium</taxon>
    </lineage>
</organism>
<dbReference type="EMBL" id="DF237023">
    <property type="protein sequence ID" value="GAQ81216.1"/>
    <property type="molecule type" value="Genomic_DNA"/>
</dbReference>
<evidence type="ECO:0000256" key="1">
    <source>
        <dbReference type="PROSITE-ProRule" id="PRU00175"/>
    </source>
</evidence>
<keyword evidence="5" id="KW-1185">Reference proteome</keyword>
<dbReference type="GO" id="GO:0008270">
    <property type="term" value="F:zinc ion binding"/>
    <property type="evidence" value="ECO:0007669"/>
    <property type="project" value="UniProtKB-KW"/>
</dbReference>
<feature type="non-terminal residue" evidence="4">
    <location>
        <position position="1"/>
    </location>
</feature>
<name>A0A1Y1HXG8_KLENI</name>
<dbReference type="AlphaFoldDB" id="A0A1Y1HXG8"/>
<dbReference type="OrthoDB" id="2020138at2759"/>
<dbReference type="Gene3D" id="3.30.40.10">
    <property type="entry name" value="Zinc/RING finger domain, C3HC4 (zinc finger)"/>
    <property type="match status" value="1"/>
</dbReference>
<gene>
    <name evidence="4" type="ORF">KFL_000740170</name>
</gene>
<dbReference type="SMART" id="SM00184">
    <property type="entry name" value="RING"/>
    <property type="match status" value="1"/>
</dbReference>
<evidence type="ECO:0000313" key="4">
    <source>
        <dbReference type="EMBL" id="GAQ81216.1"/>
    </source>
</evidence>
<proteinExistence type="predicted"/>
<feature type="compositionally biased region" description="Polar residues" evidence="2">
    <location>
        <begin position="1"/>
        <end position="14"/>
    </location>
</feature>
<feature type="region of interest" description="Disordered" evidence="2">
    <location>
        <begin position="1"/>
        <end position="32"/>
    </location>
</feature>
<evidence type="ECO:0000313" key="5">
    <source>
        <dbReference type="Proteomes" id="UP000054558"/>
    </source>
</evidence>
<dbReference type="PANTHER" id="PTHR15600:SF42">
    <property type="entry name" value="SACSIN"/>
    <property type="match status" value="1"/>
</dbReference>
<feature type="domain" description="RING-type" evidence="3">
    <location>
        <begin position="132"/>
        <end position="167"/>
    </location>
</feature>
<sequence length="179" mass="17901">GPAEQSRAQFSSPAASMGPFAPRQEASRGAENGAAAIAGTAAAAGGGAMATAGGRAATAGSAPVKPSEVVQAVADMLAAADLPLGLEEGALMERALGLQEQLGAAETLLEGAESRVCEAQREVEAAKSAWTCKVCLGEEVTSALVPCGHLFCTTCGVGVGGRCPFCRRPVSSILRIYKP</sequence>
<dbReference type="Proteomes" id="UP000054558">
    <property type="component" value="Unassembled WGS sequence"/>
</dbReference>
<dbReference type="Pfam" id="PF13920">
    <property type="entry name" value="zf-C3HC4_3"/>
    <property type="match status" value="1"/>
</dbReference>
<keyword evidence="1" id="KW-0479">Metal-binding</keyword>